<dbReference type="AlphaFoldDB" id="A0AAD7N216"/>
<reference evidence="2" key="1">
    <citation type="submission" date="2023-03" db="EMBL/GenBank/DDBJ databases">
        <title>Massive genome expansion in bonnet fungi (Mycena s.s.) driven by repeated elements and novel gene families across ecological guilds.</title>
        <authorList>
            <consortium name="Lawrence Berkeley National Laboratory"/>
            <person name="Harder C.B."/>
            <person name="Miyauchi S."/>
            <person name="Viragh M."/>
            <person name="Kuo A."/>
            <person name="Thoen E."/>
            <person name="Andreopoulos B."/>
            <person name="Lu D."/>
            <person name="Skrede I."/>
            <person name="Drula E."/>
            <person name="Henrissat B."/>
            <person name="Morin E."/>
            <person name="Kohler A."/>
            <person name="Barry K."/>
            <person name="LaButti K."/>
            <person name="Morin E."/>
            <person name="Salamov A."/>
            <person name="Lipzen A."/>
            <person name="Mereny Z."/>
            <person name="Hegedus B."/>
            <person name="Baldrian P."/>
            <person name="Stursova M."/>
            <person name="Weitz H."/>
            <person name="Taylor A."/>
            <person name="Grigoriev I.V."/>
            <person name="Nagy L.G."/>
            <person name="Martin F."/>
            <person name="Kauserud H."/>
        </authorList>
    </citation>
    <scope>NUCLEOTIDE SEQUENCE</scope>
    <source>
        <strain evidence="2">CBHHK182m</strain>
    </source>
</reference>
<evidence type="ECO:0000256" key="1">
    <source>
        <dbReference type="SAM" id="MobiDB-lite"/>
    </source>
</evidence>
<evidence type="ECO:0000313" key="2">
    <source>
        <dbReference type="EMBL" id="KAJ7742061.1"/>
    </source>
</evidence>
<comment type="caution">
    <text evidence="2">The sequence shown here is derived from an EMBL/GenBank/DDBJ whole genome shotgun (WGS) entry which is preliminary data.</text>
</comment>
<gene>
    <name evidence="2" type="ORF">B0H16DRAFT_1026732</name>
</gene>
<keyword evidence="3" id="KW-1185">Reference proteome</keyword>
<accession>A0AAD7N216</accession>
<feature type="compositionally biased region" description="Basic and acidic residues" evidence="1">
    <location>
        <begin position="89"/>
        <end position="104"/>
    </location>
</feature>
<feature type="compositionally biased region" description="Polar residues" evidence="1">
    <location>
        <begin position="42"/>
        <end position="54"/>
    </location>
</feature>
<evidence type="ECO:0000313" key="3">
    <source>
        <dbReference type="Proteomes" id="UP001215598"/>
    </source>
</evidence>
<feature type="region of interest" description="Disordered" evidence="1">
    <location>
        <begin position="40"/>
        <end position="123"/>
    </location>
</feature>
<dbReference type="Proteomes" id="UP001215598">
    <property type="component" value="Unassembled WGS sequence"/>
</dbReference>
<sequence>MMRFWWRCSTLLPPSCDALDARTLRQEQRLWRTGRFFRARSGANSSGVPASAPSQVPPNPNYRAPRNIQTVRNTLRPRNHIHAAATPRPHPDDAAHTDALEPRRLAPAAANAELYGGRGCRGT</sequence>
<organism evidence="2 3">
    <name type="scientific">Mycena metata</name>
    <dbReference type="NCBI Taxonomy" id="1033252"/>
    <lineage>
        <taxon>Eukaryota</taxon>
        <taxon>Fungi</taxon>
        <taxon>Dikarya</taxon>
        <taxon>Basidiomycota</taxon>
        <taxon>Agaricomycotina</taxon>
        <taxon>Agaricomycetes</taxon>
        <taxon>Agaricomycetidae</taxon>
        <taxon>Agaricales</taxon>
        <taxon>Marasmiineae</taxon>
        <taxon>Mycenaceae</taxon>
        <taxon>Mycena</taxon>
    </lineage>
</organism>
<name>A0AAD7N216_9AGAR</name>
<dbReference type="EMBL" id="JARKIB010000096">
    <property type="protein sequence ID" value="KAJ7742061.1"/>
    <property type="molecule type" value="Genomic_DNA"/>
</dbReference>
<proteinExistence type="predicted"/>
<protein>
    <submittedName>
        <fullName evidence="2">Uncharacterized protein</fullName>
    </submittedName>
</protein>